<keyword evidence="7" id="KW-0998">Cell outer membrane</keyword>
<dbReference type="PANTHER" id="PTHR30026">
    <property type="entry name" value="OUTER MEMBRANE PROTEIN TOLC"/>
    <property type="match status" value="1"/>
</dbReference>
<dbReference type="InterPro" id="IPR003423">
    <property type="entry name" value="OMP_efflux"/>
</dbReference>
<reference evidence="10" key="1">
    <citation type="journal article" date="2020" name="mSystems">
        <title>Genome- and Community-Level Interaction Insights into Carbon Utilization and Element Cycling Functions of Hydrothermarchaeota in Hydrothermal Sediment.</title>
        <authorList>
            <person name="Zhou Z."/>
            <person name="Liu Y."/>
            <person name="Xu W."/>
            <person name="Pan J."/>
            <person name="Luo Z.H."/>
            <person name="Li M."/>
        </authorList>
    </citation>
    <scope>NUCLEOTIDE SEQUENCE [LARGE SCALE GENOMIC DNA]</scope>
    <source>
        <strain evidence="10">HyVt-483</strain>
    </source>
</reference>
<dbReference type="GO" id="GO:1990281">
    <property type="term" value="C:efflux pump complex"/>
    <property type="evidence" value="ECO:0007669"/>
    <property type="project" value="TreeGrafter"/>
</dbReference>
<organism evidence="10">
    <name type="scientific">Thermosulfurimonas dismutans</name>
    <dbReference type="NCBI Taxonomy" id="999894"/>
    <lineage>
        <taxon>Bacteria</taxon>
        <taxon>Pseudomonadati</taxon>
        <taxon>Thermodesulfobacteriota</taxon>
        <taxon>Thermodesulfobacteria</taxon>
        <taxon>Thermodesulfobacteriales</taxon>
        <taxon>Thermodesulfobacteriaceae</taxon>
        <taxon>Thermosulfurimonas</taxon>
    </lineage>
</organism>
<evidence type="ECO:0000256" key="4">
    <source>
        <dbReference type="ARBA" id="ARBA00022452"/>
    </source>
</evidence>
<evidence type="ECO:0000256" key="6">
    <source>
        <dbReference type="ARBA" id="ARBA00023136"/>
    </source>
</evidence>
<evidence type="ECO:0000256" key="1">
    <source>
        <dbReference type="ARBA" id="ARBA00004442"/>
    </source>
</evidence>
<dbReference type="GO" id="GO:0015562">
    <property type="term" value="F:efflux transmembrane transporter activity"/>
    <property type="evidence" value="ECO:0007669"/>
    <property type="project" value="InterPro"/>
</dbReference>
<evidence type="ECO:0000313" key="10">
    <source>
        <dbReference type="EMBL" id="HFC97250.1"/>
    </source>
</evidence>
<evidence type="ECO:0000256" key="7">
    <source>
        <dbReference type="ARBA" id="ARBA00023237"/>
    </source>
</evidence>
<evidence type="ECO:0000256" key="9">
    <source>
        <dbReference type="SAM" id="MobiDB-lite"/>
    </source>
</evidence>
<accession>A0A7C3CFC1</accession>
<feature type="compositionally biased region" description="Basic and acidic residues" evidence="9">
    <location>
        <begin position="444"/>
        <end position="454"/>
    </location>
</feature>
<feature type="region of interest" description="Disordered" evidence="9">
    <location>
        <begin position="434"/>
        <end position="454"/>
    </location>
</feature>
<evidence type="ECO:0000256" key="5">
    <source>
        <dbReference type="ARBA" id="ARBA00022692"/>
    </source>
</evidence>
<dbReference type="Proteomes" id="UP000886043">
    <property type="component" value="Unassembled WGS sequence"/>
</dbReference>
<dbReference type="Gene3D" id="1.20.1600.10">
    <property type="entry name" value="Outer membrane efflux proteins (OEP)"/>
    <property type="match status" value="1"/>
</dbReference>
<feature type="coiled-coil region" evidence="8">
    <location>
        <begin position="149"/>
        <end position="207"/>
    </location>
</feature>
<dbReference type="InterPro" id="IPR051906">
    <property type="entry name" value="TolC-like"/>
</dbReference>
<gene>
    <name evidence="10" type="ORF">ENJ40_02165</name>
</gene>
<dbReference type="GO" id="GO:0015288">
    <property type="term" value="F:porin activity"/>
    <property type="evidence" value="ECO:0007669"/>
    <property type="project" value="TreeGrafter"/>
</dbReference>
<evidence type="ECO:0000256" key="3">
    <source>
        <dbReference type="ARBA" id="ARBA00022448"/>
    </source>
</evidence>
<keyword evidence="6" id="KW-0472">Membrane</keyword>
<comment type="subcellular location">
    <subcellularLocation>
        <location evidence="1">Cell outer membrane</location>
    </subcellularLocation>
</comment>
<protein>
    <submittedName>
        <fullName evidence="10">TolC family protein</fullName>
    </submittedName>
</protein>
<dbReference type="SUPFAM" id="SSF56954">
    <property type="entry name" value="Outer membrane efflux proteins (OEP)"/>
    <property type="match status" value="1"/>
</dbReference>
<dbReference type="EMBL" id="DRMH01000020">
    <property type="protein sequence ID" value="HFC97250.1"/>
    <property type="molecule type" value="Genomic_DNA"/>
</dbReference>
<proteinExistence type="inferred from homology"/>
<keyword evidence="4" id="KW-1134">Transmembrane beta strand</keyword>
<dbReference type="Pfam" id="PF02321">
    <property type="entry name" value="OEP"/>
    <property type="match status" value="2"/>
</dbReference>
<dbReference type="GO" id="GO:0009279">
    <property type="term" value="C:cell outer membrane"/>
    <property type="evidence" value="ECO:0007669"/>
    <property type="project" value="UniProtKB-SubCell"/>
</dbReference>
<keyword evidence="8" id="KW-0175">Coiled coil</keyword>
<dbReference type="AlphaFoldDB" id="A0A7C3CFC1"/>
<comment type="caution">
    <text evidence="10">The sequence shown here is derived from an EMBL/GenBank/DDBJ whole genome shotgun (WGS) entry which is preliminary data.</text>
</comment>
<evidence type="ECO:0000256" key="8">
    <source>
        <dbReference type="SAM" id="Coils"/>
    </source>
</evidence>
<name>A0A7C3CFC1_9BACT</name>
<keyword evidence="5" id="KW-0812">Transmembrane</keyword>
<dbReference type="PANTHER" id="PTHR30026:SF20">
    <property type="entry name" value="OUTER MEMBRANE PROTEIN TOLC"/>
    <property type="match status" value="1"/>
</dbReference>
<keyword evidence="3" id="KW-0813">Transport</keyword>
<evidence type="ECO:0000256" key="2">
    <source>
        <dbReference type="ARBA" id="ARBA00007613"/>
    </source>
</evidence>
<sequence>MRRVLPWVLIWLCLLSRVSPAGERVFSLRECLRLALSRYPALKAALARVRASEEREKAAFREHLPRLYTGYDYRLYRDRETLTTPLGSYPIRGREEALFTVTVKLPVFHGLSISIRHHLRKLEVNLSRIEEIRTRQELIFRVKEAYFRLVQAEREVELARKSLERRRAHLRDVQGFFRQGLVARNQVLQSQAEVQEAEYRLLSAENRLRIAASRLNLLLQRPLSAPIRVKPEFPLEPVNLTYDQLLRMALSHRPEVKSAVLAVKLKEKELGLARSRYFPWLDLQAQYYVRGDRADLSENPYGDRENLWVGFSLRWEIWDWGIRAREMAAVRAEILSRQALLREIRDRVGLEVREAYLKLLAARKKIQVARSALAAARENFRLNRARFREGLADTTEVMDAETLLTRAQTQEIAALADYEISRARLAYAVGLPDLPRGSTAPPPDHPHAEKTQAQ</sequence>
<comment type="similarity">
    <text evidence="2">Belongs to the outer membrane factor (OMF) (TC 1.B.17) family.</text>
</comment>